<feature type="non-terminal residue" evidence="2">
    <location>
        <position position="1"/>
    </location>
</feature>
<reference evidence="2" key="1">
    <citation type="submission" date="2018-05" db="EMBL/GenBank/DDBJ databases">
        <authorList>
            <person name="Lanie J.A."/>
            <person name="Ng W.-L."/>
            <person name="Kazmierczak K.M."/>
            <person name="Andrzejewski T.M."/>
            <person name="Davidsen T.M."/>
            <person name="Wayne K.J."/>
            <person name="Tettelin H."/>
            <person name="Glass J.I."/>
            <person name="Rusch D."/>
            <person name="Podicherti R."/>
            <person name="Tsui H.-C.T."/>
            <person name="Winkler M.E."/>
        </authorList>
    </citation>
    <scope>NUCLEOTIDE SEQUENCE</scope>
</reference>
<dbReference type="SUPFAM" id="SSF51126">
    <property type="entry name" value="Pectin lyase-like"/>
    <property type="match status" value="1"/>
</dbReference>
<dbReference type="InterPro" id="IPR041690">
    <property type="entry name" value="Cadherin_5"/>
</dbReference>
<dbReference type="Gene3D" id="2.60.40.10">
    <property type="entry name" value="Immunoglobulins"/>
    <property type="match status" value="1"/>
</dbReference>
<dbReference type="GO" id="GO:0016020">
    <property type="term" value="C:membrane"/>
    <property type="evidence" value="ECO:0007669"/>
    <property type="project" value="InterPro"/>
</dbReference>
<dbReference type="Pfam" id="PF17892">
    <property type="entry name" value="Cadherin_5"/>
    <property type="match status" value="1"/>
</dbReference>
<evidence type="ECO:0000313" key="2">
    <source>
        <dbReference type="EMBL" id="SVC85981.1"/>
    </source>
</evidence>
<dbReference type="Gene3D" id="2.160.20.10">
    <property type="entry name" value="Single-stranded right-handed beta-helix, Pectin lyase-like"/>
    <property type="match status" value="1"/>
</dbReference>
<dbReference type="InterPro" id="IPR011050">
    <property type="entry name" value="Pectin_lyase_fold/virulence"/>
</dbReference>
<dbReference type="InterPro" id="IPR013783">
    <property type="entry name" value="Ig-like_fold"/>
</dbReference>
<dbReference type="AlphaFoldDB" id="A0A382QNS3"/>
<accession>A0A382QNS3</accession>
<proteinExistence type="predicted"/>
<dbReference type="EMBL" id="UINC01115160">
    <property type="protein sequence ID" value="SVC85981.1"/>
    <property type="molecule type" value="Genomic_DNA"/>
</dbReference>
<organism evidence="2">
    <name type="scientific">marine metagenome</name>
    <dbReference type="NCBI Taxonomy" id="408172"/>
    <lineage>
        <taxon>unclassified sequences</taxon>
        <taxon>metagenomes</taxon>
        <taxon>ecological metagenomes</taxon>
    </lineage>
</organism>
<dbReference type="InterPro" id="IPR012334">
    <property type="entry name" value="Pectin_lyas_fold"/>
</dbReference>
<evidence type="ECO:0000259" key="1">
    <source>
        <dbReference type="Pfam" id="PF17892"/>
    </source>
</evidence>
<gene>
    <name evidence="2" type="ORF">METZ01_LOCUS338835</name>
</gene>
<dbReference type="InterPro" id="IPR015919">
    <property type="entry name" value="Cadherin-like_sf"/>
</dbReference>
<feature type="domain" description="Cadherin-like" evidence="1">
    <location>
        <begin position="48"/>
        <end position="137"/>
    </location>
</feature>
<name>A0A382QNS3_9ZZZZ</name>
<protein>
    <recommendedName>
        <fullName evidence="1">Cadherin-like domain-containing protein</fullName>
    </recommendedName>
</protein>
<sequence>TESTGDSTATLTFTVQQDQNGPADITVTVDDDNGGTDSETFTLTVAAVNDPPVMAGVAAQYVDEDDYIVVDLVADDVDVGDDLIFFAYADTSAVMTSINGQSLTLDPIQDWNGTATITAGVSDGEYSDSTIFSLTVNALNDAPQAFAVLYPTAEDTFSTHVDSDTPIPFTWQTSQDPDSEVDYTLTIELEFFSNVYSDIHEDISDTTYTVYSNTLDILLQSLNLDEGTFYWFVQASDGEYTTVSDTNWVVLIREEMSTTDTQIIEIPGDYSTIQAGIDAASEGDTVLVSPGTYVENINYNGKNIVVGSLFLTTQDTSYISSTIIDGNQSG</sequence>
<dbReference type="SUPFAM" id="SSF49313">
    <property type="entry name" value="Cadherin-like"/>
    <property type="match status" value="1"/>
</dbReference>
<feature type="non-terminal residue" evidence="2">
    <location>
        <position position="330"/>
    </location>
</feature>
<dbReference type="GO" id="GO:0005509">
    <property type="term" value="F:calcium ion binding"/>
    <property type="evidence" value="ECO:0007669"/>
    <property type="project" value="InterPro"/>
</dbReference>